<accession>K9VXN9</accession>
<evidence type="ECO:0000313" key="2">
    <source>
        <dbReference type="Proteomes" id="UP000010472"/>
    </source>
</evidence>
<dbReference type="KEGG" id="cep:Cri9333_1999"/>
<sequence length="357" mass="41292">MDTLNDLTIIHEFVKGKTQFLSNLNLCIEGDFTKSQLFSTSKKLLAIIRVVNKTRSALVRQKSEYCELLEQVLQKSSFIPIGTEKEGLIAYEQHEIPLGYTLQYTQAVNVWEAWYPRQTQQIHDSRLDILMFFQKKWHPIKEMSFEQDRLILKTLYSQINLDSEQQVAWVCKSHKLIVNKSSNLINGYYQKSLPVENCTVYPRYSENRSQKNLLIQKNNYFTQVPAKAAVNPPKLASVRAQHLEKHTPATVENLALAQNNFATEITLSSQESFYNQSSRENKLITQLFGNNNMDSHLDNSNECQVYSFNPVKKSTEIEDKNYVLKFADGRLYIQTEIGEIVIEGSDYQFKINPNNPN</sequence>
<gene>
    <name evidence="1" type="ORF">Cri9333_1999</name>
</gene>
<dbReference type="RefSeq" id="WP_015202994.1">
    <property type="nucleotide sequence ID" value="NC_019753.1"/>
</dbReference>
<dbReference type="HOGENOM" id="CLU_775485_0_0_3"/>
<reference evidence="1 2" key="1">
    <citation type="submission" date="2012-06" db="EMBL/GenBank/DDBJ databases">
        <title>Finished chromosome of genome of Crinalium epipsammum PCC 9333.</title>
        <authorList>
            <consortium name="US DOE Joint Genome Institute"/>
            <person name="Gugger M."/>
            <person name="Coursin T."/>
            <person name="Rippka R."/>
            <person name="Tandeau De Marsac N."/>
            <person name="Huntemann M."/>
            <person name="Wei C.-L."/>
            <person name="Han J."/>
            <person name="Detter J.C."/>
            <person name="Han C."/>
            <person name="Tapia R."/>
            <person name="Davenport K."/>
            <person name="Daligault H."/>
            <person name="Erkkila T."/>
            <person name="Gu W."/>
            <person name="Munk A.C.C."/>
            <person name="Teshima H."/>
            <person name="Xu Y."/>
            <person name="Chain P."/>
            <person name="Chen A."/>
            <person name="Krypides N."/>
            <person name="Mavromatis K."/>
            <person name="Markowitz V."/>
            <person name="Szeto E."/>
            <person name="Ivanova N."/>
            <person name="Mikhailova N."/>
            <person name="Ovchinnikova G."/>
            <person name="Pagani I."/>
            <person name="Pati A."/>
            <person name="Goodwin L."/>
            <person name="Peters L."/>
            <person name="Pitluck S."/>
            <person name="Woyke T."/>
            <person name="Kerfeld C."/>
        </authorList>
    </citation>
    <scope>NUCLEOTIDE SEQUENCE [LARGE SCALE GENOMIC DNA]</scope>
    <source>
        <strain evidence="1 2">PCC 9333</strain>
    </source>
</reference>
<protein>
    <submittedName>
        <fullName evidence="1">Uncharacterized protein</fullName>
    </submittedName>
</protein>
<dbReference type="AlphaFoldDB" id="K9VXN9"/>
<dbReference type="OrthoDB" id="564985at2"/>
<dbReference type="Proteomes" id="UP000010472">
    <property type="component" value="Chromosome"/>
</dbReference>
<name>K9VXN9_9CYAN</name>
<evidence type="ECO:0000313" key="1">
    <source>
        <dbReference type="EMBL" id="AFZ12878.1"/>
    </source>
</evidence>
<proteinExistence type="predicted"/>
<keyword evidence="2" id="KW-1185">Reference proteome</keyword>
<dbReference type="EMBL" id="CP003620">
    <property type="protein sequence ID" value="AFZ12878.1"/>
    <property type="molecule type" value="Genomic_DNA"/>
</dbReference>
<organism evidence="1 2">
    <name type="scientific">Crinalium epipsammum PCC 9333</name>
    <dbReference type="NCBI Taxonomy" id="1173022"/>
    <lineage>
        <taxon>Bacteria</taxon>
        <taxon>Bacillati</taxon>
        <taxon>Cyanobacteriota</taxon>
        <taxon>Cyanophyceae</taxon>
        <taxon>Gomontiellales</taxon>
        <taxon>Gomontiellaceae</taxon>
        <taxon>Crinalium</taxon>
    </lineage>
</organism>
<dbReference type="eggNOG" id="COG3515">
    <property type="taxonomic scope" value="Bacteria"/>
</dbReference>